<dbReference type="InterPro" id="IPR036278">
    <property type="entry name" value="Sialidase_sf"/>
</dbReference>
<dbReference type="SUPFAM" id="SSF50939">
    <property type="entry name" value="Sialidases"/>
    <property type="match status" value="1"/>
</dbReference>
<name>A0A1G9PEM5_9BACT</name>
<keyword evidence="2" id="KW-1185">Reference proteome</keyword>
<dbReference type="STRING" id="563176.SAMN04488090_2151"/>
<gene>
    <name evidence="1" type="ORF">SAMN04488090_2151</name>
</gene>
<dbReference type="Proteomes" id="UP000198901">
    <property type="component" value="Unassembled WGS sequence"/>
</dbReference>
<evidence type="ECO:0000313" key="2">
    <source>
        <dbReference type="Proteomes" id="UP000198901"/>
    </source>
</evidence>
<dbReference type="EMBL" id="FNGS01000004">
    <property type="protein sequence ID" value="SDL97276.1"/>
    <property type="molecule type" value="Genomic_DNA"/>
</dbReference>
<organism evidence="1 2">
    <name type="scientific">Siphonobacter aquaeclarae</name>
    <dbReference type="NCBI Taxonomy" id="563176"/>
    <lineage>
        <taxon>Bacteria</taxon>
        <taxon>Pseudomonadati</taxon>
        <taxon>Bacteroidota</taxon>
        <taxon>Cytophagia</taxon>
        <taxon>Cytophagales</taxon>
        <taxon>Cytophagaceae</taxon>
        <taxon>Siphonobacter</taxon>
    </lineage>
</organism>
<sequence length="348" mass="37540">MRFWLTLGIAVSLSAGRPHSSVTLLGKGQLPVITADSRGTIHLVFGREDTLFYASSADLGKTFSKPLAVTRLPELVLIATRGPQIAAGDKQLLITASDKAGNVWAWSRPRRGGEWSHAVRINDQPDIGREGFQAVTALSDNRFFAAWLDLRGNKRNKIVGALSVDGGRTWNPNQLIYQSPDETVCECCRVSVAASGNNIAVLFRNWLNGSRDLYLSQSRNGGQSFSSAEKLGLGTWKLNACPMDGGGLAVTGPASFLTAWRRESSLYLCRPGQPEALLGPGRQVALAADKKHWVAAFQQGGSIRLQTDLGEATEFGPGQTPSVTISRGEAICVWENERSISTAVLPLH</sequence>
<protein>
    <submittedName>
        <fullName evidence="1">BNR repeat-like domain-containing protein</fullName>
    </submittedName>
</protein>
<evidence type="ECO:0000313" key="1">
    <source>
        <dbReference type="EMBL" id="SDL97276.1"/>
    </source>
</evidence>
<proteinExistence type="predicted"/>
<dbReference type="AlphaFoldDB" id="A0A1G9PEM5"/>
<dbReference type="CDD" id="cd15482">
    <property type="entry name" value="Sialidase_non-viral"/>
    <property type="match status" value="1"/>
</dbReference>
<reference evidence="1 2" key="1">
    <citation type="submission" date="2016-10" db="EMBL/GenBank/DDBJ databases">
        <authorList>
            <person name="de Groot N.N."/>
        </authorList>
    </citation>
    <scope>NUCLEOTIDE SEQUENCE [LARGE SCALE GENOMIC DNA]</scope>
    <source>
        <strain evidence="1 2">DSM 21668</strain>
    </source>
</reference>
<dbReference type="Gene3D" id="2.120.10.10">
    <property type="match status" value="1"/>
</dbReference>
<dbReference type="RefSeq" id="WP_245689907.1">
    <property type="nucleotide sequence ID" value="NZ_FNGS01000004.1"/>
</dbReference>
<accession>A0A1G9PEM5</accession>